<protein>
    <submittedName>
        <fullName evidence="9">Solute carrier family 23 protein</fullName>
    </submittedName>
</protein>
<feature type="transmembrane region" description="Helical" evidence="8">
    <location>
        <begin position="192"/>
        <end position="212"/>
    </location>
</feature>
<organism evidence="9 10">
    <name type="scientific">Blastococcus goldschmidtiae</name>
    <dbReference type="NCBI Taxonomy" id="3075546"/>
    <lineage>
        <taxon>Bacteria</taxon>
        <taxon>Bacillati</taxon>
        <taxon>Actinomycetota</taxon>
        <taxon>Actinomycetes</taxon>
        <taxon>Geodermatophilales</taxon>
        <taxon>Geodermatophilaceae</taxon>
        <taxon>Blastococcus</taxon>
    </lineage>
</organism>
<dbReference type="RefSeq" id="WP_311343138.1">
    <property type="nucleotide sequence ID" value="NZ_JAVREI010000001.1"/>
</dbReference>
<dbReference type="PANTHER" id="PTHR42810">
    <property type="entry name" value="PURINE PERMEASE C1399.01C-RELATED"/>
    <property type="match status" value="1"/>
</dbReference>
<keyword evidence="6 8" id="KW-0472">Membrane</keyword>
<feature type="transmembrane region" description="Helical" evidence="8">
    <location>
        <begin position="370"/>
        <end position="390"/>
    </location>
</feature>
<dbReference type="Proteomes" id="UP001183222">
    <property type="component" value="Unassembled WGS sequence"/>
</dbReference>
<feature type="transmembrane region" description="Helical" evidence="8">
    <location>
        <begin position="402"/>
        <end position="423"/>
    </location>
</feature>
<evidence type="ECO:0000256" key="7">
    <source>
        <dbReference type="SAM" id="MobiDB-lite"/>
    </source>
</evidence>
<keyword evidence="5 8" id="KW-1133">Transmembrane helix</keyword>
<accession>A0ABU2K1Q7</accession>
<evidence type="ECO:0000256" key="1">
    <source>
        <dbReference type="ARBA" id="ARBA00004141"/>
    </source>
</evidence>
<dbReference type="PANTHER" id="PTHR42810:SF4">
    <property type="entry name" value="URIC ACID TRANSPORTER UACT"/>
    <property type="match status" value="1"/>
</dbReference>
<comment type="subcellular location">
    <subcellularLocation>
        <location evidence="1">Membrane</location>
        <topology evidence="1">Multi-pass membrane protein</topology>
    </subcellularLocation>
</comment>
<name>A0ABU2K1Q7_9ACTN</name>
<reference evidence="10" key="1">
    <citation type="submission" date="2023-07" db="EMBL/GenBank/DDBJ databases">
        <title>30 novel species of actinomycetes from the DSMZ collection.</title>
        <authorList>
            <person name="Nouioui I."/>
        </authorList>
    </citation>
    <scope>NUCLEOTIDE SEQUENCE [LARGE SCALE GENOMIC DNA]</scope>
    <source>
        <strain evidence="10">DSM 46792</strain>
    </source>
</reference>
<evidence type="ECO:0000256" key="6">
    <source>
        <dbReference type="ARBA" id="ARBA00023136"/>
    </source>
</evidence>
<comment type="similarity">
    <text evidence="2">Belongs to the nucleobase:cation symporter-2 (NCS2) (TC 2.A.40) family.</text>
</comment>
<evidence type="ECO:0000256" key="3">
    <source>
        <dbReference type="ARBA" id="ARBA00022448"/>
    </source>
</evidence>
<feature type="region of interest" description="Disordered" evidence="7">
    <location>
        <begin position="475"/>
        <end position="501"/>
    </location>
</feature>
<comment type="caution">
    <text evidence="9">The sequence shown here is derived from an EMBL/GenBank/DDBJ whole genome shotgun (WGS) entry which is preliminary data.</text>
</comment>
<feature type="transmembrane region" description="Helical" evidence="8">
    <location>
        <begin position="267"/>
        <end position="288"/>
    </location>
</feature>
<evidence type="ECO:0000313" key="10">
    <source>
        <dbReference type="Proteomes" id="UP001183222"/>
    </source>
</evidence>
<keyword evidence="4 8" id="KW-0812">Transmembrane</keyword>
<proteinExistence type="inferred from homology"/>
<dbReference type="EMBL" id="JAVREI010000001">
    <property type="protein sequence ID" value="MDT0274284.1"/>
    <property type="molecule type" value="Genomic_DNA"/>
</dbReference>
<keyword evidence="3" id="KW-0813">Transport</keyword>
<evidence type="ECO:0000256" key="4">
    <source>
        <dbReference type="ARBA" id="ARBA00022692"/>
    </source>
</evidence>
<feature type="transmembrane region" description="Helical" evidence="8">
    <location>
        <begin position="346"/>
        <end position="364"/>
    </location>
</feature>
<dbReference type="Pfam" id="PF00860">
    <property type="entry name" value="Xan_ur_permease"/>
    <property type="match status" value="1"/>
</dbReference>
<dbReference type="InterPro" id="IPR006043">
    <property type="entry name" value="NCS2"/>
</dbReference>
<feature type="transmembrane region" description="Helical" evidence="8">
    <location>
        <begin position="435"/>
        <end position="458"/>
    </location>
</feature>
<feature type="transmembrane region" description="Helical" evidence="8">
    <location>
        <begin position="59"/>
        <end position="75"/>
    </location>
</feature>
<feature type="transmembrane region" description="Helical" evidence="8">
    <location>
        <begin position="166"/>
        <end position="185"/>
    </location>
</feature>
<evidence type="ECO:0000256" key="2">
    <source>
        <dbReference type="ARBA" id="ARBA00008821"/>
    </source>
</evidence>
<evidence type="ECO:0000256" key="5">
    <source>
        <dbReference type="ARBA" id="ARBA00022989"/>
    </source>
</evidence>
<evidence type="ECO:0000313" key="9">
    <source>
        <dbReference type="EMBL" id="MDT0274284.1"/>
    </source>
</evidence>
<feature type="transmembrane region" description="Helical" evidence="8">
    <location>
        <begin position="106"/>
        <end position="127"/>
    </location>
</feature>
<gene>
    <name evidence="9" type="ORF">RM425_00055</name>
</gene>
<keyword evidence="10" id="KW-1185">Reference proteome</keyword>
<feature type="transmembrane region" description="Helical" evidence="8">
    <location>
        <begin position="82"/>
        <end position="100"/>
    </location>
</feature>
<evidence type="ECO:0000256" key="8">
    <source>
        <dbReference type="SAM" id="Phobius"/>
    </source>
</evidence>
<sequence length="501" mass="51121">MAFGWKLYGDGKTPPLGEAVAPDERLSWPRTAGIGAQHVVAMFGATFVFPLLMGLDANLAIMMSGIATILFLLVVQGKVPSYLGSSASFVGGVVAVRAAGGSDADVLGALLVSGVVLALAGLVIHLVGVRVVNRVLPPAVTGAVVMLIGFNLAPVATATYWLQDQWVALATMTFVIVASLLLRGFLARISILLGLVFGYLLSILLDVTAGPLTSALPGQNLRGAAGEACDSEGPYCLATPFAHDRVSFGAVGDAPWFGLPEFTAPSFSANFALLVLPAVIALVAENAGHVKAVAEMTRRDLDPMIGRTIFADGVATVVATSVGGAPTTTYAENIGVMAATRVYSTAAYYVAAVVAIVLGLVPKFGALINAIPGGVLGGITVVLYGMIGLLGAKIWKENRVDFANPINLVPLAAGIVIAVGNSGNDAPLLQITDDFSLGGIALGTIVAVVGWHVARALAPAEMKASLLREGPHPAAGSTFGHVHGEELGAGQGTGDADRTTA</sequence>
<feature type="transmembrane region" description="Helical" evidence="8">
    <location>
        <begin position="139"/>
        <end position="160"/>
    </location>
</feature>